<dbReference type="EMBL" id="BKAL01000004">
    <property type="protein sequence ID" value="GEP68804.1"/>
    <property type="molecule type" value="Genomic_DNA"/>
</dbReference>
<protein>
    <submittedName>
        <fullName evidence="4">Putative phosphoglycerate mutase GpmB</fullName>
    </submittedName>
</protein>
<keyword evidence="1" id="KW-0378">Hydrolase</keyword>
<dbReference type="InterPro" id="IPR029033">
    <property type="entry name" value="His_PPase_superfam"/>
</dbReference>
<evidence type="ECO:0000313" key="5">
    <source>
        <dbReference type="Proteomes" id="UP000321798"/>
    </source>
</evidence>
<dbReference type="CDD" id="cd07067">
    <property type="entry name" value="HP_PGM_like"/>
    <property type="match status" value="1"/>
</dbReference>
<organism evidence="4 5">
    <name type="scientific">Cellulomonas soli</name>
    <dbReference type="NCBI Taxonomy" id="931535"/>
    <lineage>
        <taxon>Bacteria</taxon>
        <taxon>Bacillati</taxon>
        <taxon>Actinomycetota</taxon>
        <taxon>Actinomycetes</taxon>
        <taxon>Micrococcales</taxon>
        <taxon>Cellulomonadaceae</taxon>
        <taxon>Cellulomonas</taxon>
    </lineage>
</organism>
<dbReference type="PANTHER" id="PTHR46517">
    <property type="entry name" value="FRUCTOSE-2,6-BISPHOSPHATASE TIGAR"/>
    <property type="match status" value="1"/>
</dbReference>
<feature type="binding site" evidence="3">
    <location>
        <position position="59"/>
    </location>
    <ligand>
        <name>substrate</name>
    </ligand>
</feature>
<dbReference type="Pfam" id="PF00300">
    <property type="entry name" value="His_Phos_1"/>
    <property type="match status" value="1"/>
</dbReference>
<reference evidence="4 5" key="1">
    <citation type="submission" date="2019-07" db="EMBL/GenBank/DDBJ databases">
        <title>Whole genome shotgun sequence of Cellulomonas soli NBRC 109434.</title>
        <authorList>
            <person name="Hosoyama A."/>
            <person name="Uohara A."/>
            <person name="Ohji S."/>
            <person name="Ichikawa N."/>
        </authorList>
    </citation>
    <scope>NUCLEOTIDE SEQUENCE [LARGE SCALE GENOMIC DNA]</scope>
    <source>
        <strain evidence="4 5">NBRC 109434</strain>
    </source>
</reference>
<dbReference type="InterPro" id="IPR051695">
    <property type="entry name" value="Phosphoglycerate_Mutase"/>
</dbReference>
<comment type="caution">
    <text evidence="4">The sequence shown here is derived from an EMBL/GenBank/DDBJ whole genome shotgun (WGS) entry which is preliminary data.</text>
</comment>
<dbReference type="GO" id="GO:0005829">
    <property type="term" value="C:cytosol"/>
    <property type="evidence" value="ECO:0007669"/>
    <property type="project" value="TreeGrafter"/>
</dbReference>
<evidence type="ECO:0000256" key="1">
    <source>
        <dbReference type="ARBA" id="ARBA00022801"/>
    </source>
</evidence>
<accession>A0A512PC73</accession>
<dbReference type="PANTHER" id="PTHR46517:SF1">
    <property type="entry name" value="FRUCTOSE-2,6-BISPHOSPHATASE TIGAR"/>
    <property type="match status" value="1"/>
</dbReference>
<dbReference type="RefSeq" id="WP_146952575.1">
    <property type="nucleotide sequence ID" value="NZ_BAABBJ010000003.1"/>
</dbReference>
<dbReference type="Proteomes" id="UP000321798">
    <property type="component" value="Unassembled WGS sequence"/>
</dbReference>
<dbReference type="SMART" id="SM00855">
    <property type="entry name" value="PGAM"/>
    <property type="match status" value="1"/>
</dbReference>
<dbReference type="GO" id="GO:0043456">
    <property type="term" value="P:regulation of pentose-phosphate shunt"/>
    <property type="evidence" value="ECO:0007669"/>
    <property type="project" value="TreeGrafter"/>
</dbReference>
<dbReference type="InterPro" id="IPR013078">
    <property type="entry name" value="His_Pase_superF_clade-1"/>
</dbReference>
<dbReference type="GO" id="GO:0004331">
    <property type="term" value="F:fructose-2,6-bisphosphate 2-phosphatase activity"/>
    <property type="evidence" value="ECO:0007669"/>
    <property type="project" value="TreeGrafter"/>
</dbReference>
<feature type="binding site" evidence="3">
    <location>
        <begin position="9"/>
        <end position="16"/>
    </location>
    <ligand>
        <name>substrate</name>
    </ligand>
</feature>
<name>A0A512PC73_9CELL</name>
<feature type="active site" description="Proton donor/acceptor" evidence="2">
    <location>
        <position position="84"/>
    </location>
</feature>
<evidence type="ECO:0000256" key="3">
    <source>
        <dbReference type="PIRSR" id="PIRSR613078-2"/>
    </source>
</evidence>
<sequence length="222" mass="23666">MTLTLTLVRHGQTYLNARRLLQGWSDSPLTRTGRAGVRTTAAHLADQTFTGAYCSPSGRAVATATEIVRHHDDLRLRTDKDLRELHFGAYERRPEHELDALAPWHELVPSMLDGTHPGLPGGESGHDYMTRLQAAFDRIVEAHPTGHVLVVGHGLTLGAWLATVDPALGLVALPNASVSTVRVDDDGGRQVLTAGTDVAAQGFGSARSVPTPARTAVPVPAA</sequence>
<dbReference type="OrthoDB" id="4131070at2"/>
<dbReference type="GO" id="GO:0045820">
    <property type="term" value="P:negative regulation of glycolytic process"/>
    <property type="evidence" value="ECO:0007669"/>
    <property type="project" value="TreeGrafter"/>
</dbReference>
<feature type="active site" description="Tele-phosphohistidine intermediate" evidence="2">
    <location>
        <position position="10"/>
    </location>
</feature>
<keyword evidence="5" id="KW-1185">Reference proteome</keyword>
<evidence type="ECO:0000313" key="4">
    <source>
        <dbReference type="EMBL" id="GEP68804.1"/>
    </source>
</evidence>
<gene>
    <name evidence="4" type="primary">gpmB</name>
    <name evidence="4" type="ORF">CSO01_15190</name>
</gene>
<evidence type="ECO:0000256" key="2">
    <source>
        <dbReference type="PIRSR" id="PIRSR613078-1"/>
    </source>
</evidence>
<proteinExistence type="predicted"/>
<dbReference type="SUPFAM" id="SSF53254">
    <property type="entry name" value="Phosphoglycerate mutase-like"/>
    <property type="match status" value="1"/>
</dbReference>
<dbReference type="Gene3D" id="3.40.50.1240">
    <property type="entry name" value="Phosphoglycerate mutase-like"/>
    <property type="match status" value="1"/>
</dbReference>
<dbReference type="AlphaFoldDB" id="A0A512PC73"/>